<evidence type="ECO:0000313" key="8">
    <source>
        <dbReference type="RefSeq" id="XP_028999514.1"/>
    </source>
</evidence>
<feature type="region of interest" description="Disordered" evidence="4">
    <location>
        <begin position="202"/>
        <end position="250"/>
    </location>
</feature>
<dbReference type="InterPro" id="IPR013783">
    <property type="entry name" value="Ig-like_fold"/>
</dbReference>
<reference evidence="8" key="1">
    <citation type="submission" date="2025-08" db="UniProtKB">
        <authorList>
            <consortium name="RefSeq"/>
        </authorList>
    </citation>
    <scope>IDENTIFICATION</scope>
</reference>
<name>A0A6P7LZX0_BETSP</name>
<dbReference type="InterPro" id="IPR003599">
    <property type="entry name" value="Ig_sub"/>
</dbReference>
<dbReference type="InterPro" id="IPR013106">
    <property type="entry name" value="Ig_V-set"/>
</dbReference>
<evidence type="ECO:0000256" key="2">
    <source>
        <dbReference type="ARBA" id="ARBA00022692"/>
    </source>
</evidence>
<evidence type="ECO:0000256" key="1">
    <source>
        <dbReference type="ARBA" id="ARBA00004370"/>
    </source>
</evidence>
<dbReference type="SUPFAM" id="SSF48726">
    <property type="entry name" value="Immunoglobulin"/>
    <property type="match status" value="1"/>
</dbReference>
<dbReference type="OrthoDB" id="9805957at2759"/>
<dbReference type="Pfam" id="PF07686">
    <property type="entry name" value="V-set"/>
    <property type="match status" value="1"/>
</dbReference>
<keyword evidence="2" id="KW-0812">Transmembrane</keyword>
<evidence type="ECO:0000313" key="7">
    <source>
        <dbReference type="Proteomes" id="UP000515150"/>
    </source>
</evidence>
<dbReference type="InterPro" id="IPR050671">
    <property type="entry name" value="CD300_family_receptors"/>
</dbReference>
<dbReference type="PANTHER" id="PTHR11860">
    <property type="entry name" value="POLYMERIC-IMMUNOGLOBULIN RECEPTOR"/>
    <property type="match status" value="1"/>
</dbReference>
<keyword evidence="7" id="KW-1185">Reference proteome</keyword>
<protein>
    <submittedName>
        <fullName evidence="8">CMRF35-like molecule 1 isoform X1</fullName>
    </submittedName>
</protein>
<dbReference type="InterPro" id="IPR036179">
    <property type="entry name" value="Ig-like_dom_sf"/>
</dbReference>
<dbReference type="RefSeq" id="XP_028999514.1">
    <property type="nucleotide sequence ID" value="XM_029143681.2"/>
</dbReference>
<evidence type="ECO:0000256" key="5">
    <source>
        <dbReference type="SAM" id="SignalP"/>
    </source>
</evidence>
<evidence type="ECO:0000256" key="4">
    <source>
        <dbReference type="SAM" id="MobiDB-lite"/>
    </source>
</evidence>
<dbReference type="Proteomes" id="UP000515150">
    <property type="component" value="Chromosome 1"/>
</dbReference>
<evidence type="ECO:0000259" key="6">
    <source>
        <dbReference type="SMART" id="SM00409"/>
    </source>
</evidence>
<organism evidence="7 8">
    <name type="scientific">Betta splendens</name>
    <name type="common">Siamese fighting fish</name>
    <dbReference type="NCBI Taxonomy" id="158456"/>
    <lineage>
        <taxon>Eukaryota</taxon>
        <taxon>Metazoa</taxon>
        <taxon>Chordata</taxon>
        <taxon>Craniata</taxon>
        <taxon>Vertebrata</taxon>
        <taxon>Euteleostomi</taxon>
        <taxon>Actinopterygii</taxon>
        <taxon>Neopterygii</taxon>
        <taxon>Teleostei</taxon>
        <taxon>Neoteleostei</taxon>
        <taxon>Acanthomorphata</taxon>
        <taxon>Anabantaria</taxon>
        <taxon>Anabantiformes</taxon>
        <taxon>Anabantoidei</taxon>
        <taxon>Osphronemidae</taxon>
        <taxon>Betta</taxon>
    </lineage>
</organism>
<gene>
    <name evidence="8" type="primary">LOC114851855</name>
</gene>
<keyword evidence="3" id="KW-0472">Membrane</keyword>
<dbReference type="GO" id="GO:0005886">
    <property type="term" value="C:plasma membrane"/>
    <property type="evidence" value="ECO:0007669"/>
    <property type="project" value="TreeGrafter"/>
</dbReference>
<proteinExistence type="predicted"/>
<dbReference type="SMART" id="SM00409">
    <property type="entry name" value="IG"/>
    <property type="match status" value="1"/>
</dbReference>
<feature type="chain" id="PRO_5027628718" evidence="5">
    <location>
        <begin position="20"/>
        <end position="335"/>
    </location>
</feature>
<dbReference type="KEGG" id="bspl:114851855"/>
<dbReference type="PANTHER" id="PTHR11860:SF111">
    <property type="entry name" value="IMMUNOGLOBULIN SUBTYPE DOMAIN-CONTAINING PROTEIN"/>
    <property type="match status" value="1"/>
</dbReference>
<feature type="region of interest" description="Disordered" evidence="4">
    <location>
        <begin position="265"/>
        <end position="335"/>
    </location>
</feature>
<dbReference type="GeneID" id="114851855"/>
<comment type="subcellular location">
    <subcellularLocation>
        <location evidence="1">Membrane</location>
    </subcellularLocation>
</comment>
<feature type="signal peptide" evidence="5">
    <location>
        <begin position="1"/>
        <end position="19"/>
    </location>
</feature>
<feature type="compositionally biased region" description="Low complexity" evidence="4">
    <location>
        <begin position="202"/>
        <end position="211"/>
    </location>
</feature>
<accession>A0A6P7LZX0</accession>
<dbReference type="InParanoid" id="A0A6P7LZX0"/>
<dbReference type="GO" id="GO:0004888">
    <property type="term" value="F:transmembrane signaling receptor activity"/>
    <property type="evidence" value="ECO:0007669"/>
    <property type="project" value="TreeGrafter"/>
</dbReference>
<evidence type="ECO:0000256" key="3">
    <source>
        <dbReference type="ARBA" id="ARBA00023136"/>
    </source>
</evidence>
<dbReference type="Gene3D" id="2.60.40.10">
    <property type="entry name" value="Immunoglobulins"/>
    <property type="match status" value="1"/>
</dbReference>
<sequence length="335" mass="35384">MKTIAAFCCLLSVAVWAAGANINVEGTEGGEVTVVCQHKLASKNTKGFCRDPCAGSADILATVQSGTVAKTGRITLVDQGTGAFSVTISPLQLSDAGTYWCSVDRTLFTTYTAVYLTVKKAATTVAADVSFTWTEAETFSSTQPVPETDTGGPAHVSTWNYSNTGDGGSSTGTVLCACIAAASALTVVLCAVSFRKCRKVSEPQPQVSSSSGTDLRAPTKNPPEMTCAQRPNLHPTTTSGGTAAEERPHSPIYENSCIFRENTDPRQSAANARSPHDNASRIYIRPLPPIVCEQSQESAARKHRKKTAESDGAEPNVRASEPQKLWFGLDLSGTI</sequence>
<dbReference type="AlphaFoldDB" id="A0A6P7LZX0"/>
<keyword evidence="5" id="KW-0732">Signal</keyword>
<feature type="domain" description="Immunoglobulin" evidence="6">
    <location>
        <begin position="21"/>
        <end position="119"/>
    </location>
</feature>